<dbReference type="GeneID" id="116167790"/>
<dbReference type="CDD" id="cd23992">
    <property type="entry name" value="PBP_GOBP"/>
    <property type="match status" value="1"/>
</dbReference>
<protein>
    <submittedName>
        <fullName evidence="2">Uncharacterized protein</fullName>
    </submittedName>
</protein>
<feature type="chain" id="PRO_5012530701" evidence="1">
    <location>
        <begin position="21"/>
        <end position="145"/>
    </location>
</feature>
<feature type="signal peptide" evidence="1">
    <location>
        <begin position="1"/>
        <end position="20"/>
    </location>
</feature>
<dbReference type="RefSeq" id="XP_031339174.1">
    <property type="nucleotide sequence ID" value="XM_031483314.1"/>
</dbReference>
<dbReference type="Pfam" id="PF01395">
    <property type="entry name" value="PBP_GOBP"/>
    <property type="match status" value="1"/>
</dbReference>
<proteinExistence type="predicted"/>
<dbReference type="Gene3D" id="1.10.238.20">
    <property type="entry name" value="Pheromone/general odorant binding protein domain"/>
    <property type="match status" value="1"/>
</dbReference>
<evidence type="ECO:0000313" key="2">
    <source>
        <dbReference type="EMBL" id="JAV98321.1"/>
    </source>
</evidence>
<reference evidence="2" key="1">
    <citation type="journal article" date="2016" name="Sci. Rep.">
        <title>Molecular characterization of firefly nuptial gifts: a multi-omics approach sheds light on postcopulatory sexual selection.</title>
        <authorList>
            <person name="Al-Wathiqui N."/>
            <person name="Fallon T.R."/>
            <person name="South A."/>
            <person name="Weng J.K."/>
            <person name="Lewis S.M."/>
        </authorList>
    </citation>
    <scope>NUCLEOTIDE SEQUENCE</scope>
</reference>
<dbReference type="GO" id="GO:0005549">
    <property type="term" value="F:odorant binding"/>
    <property type="evidence" value="ECO:0007669"/>
    <property type="project" value="InterPro"/>
</dbReference>
<dbReference type="AlphaFoldDB" id="A0A1Y1NK99"/>
<evidence type="ECO:0000256" key="1">
    <source>
        <dbReference type="SAM" id="SignalP"/>
    </source>
</evidence>
<sequence>MKPTMLSLVFLWYVVQVVSAEFPEELIEEHVHECLKELNLDKKIISSIFDDKLRVVNLDETGAKLLKCGVKKGNYFTPDGNLNKEVIVGRIAKWLKFMVKHDEKDSTALAEEFYQHCENVKGEDQFEVMKQWNKCLANKADTIQS</sequence>
<keyword evidence="1" id="KW-0732">Signal</keyword>
<dbReference type="EMBL" id="GEZM01000673">
    <property type="protein sequence ID" value="JAV98321.1"/>
    <property type="molecule type" value="Transcribed_RNA"/>
</dbReference>
<accession>A0A1Y1NK99</accession>
<dbReference type="SUPFAM" id="SSF47565">
    <property type="entry name" value="Insect pheromone/odorant-binding proteins"/>
    <property type="match status" value="1"/>
</dbReference>
<dbReference type="InterPro" id="IPR036728">
    <property type="entry name" value="PBP_GOBP_sf"/>
</dbReference>
<dbReference type="InterPro" id="IPR006170">
    <property type="entry name" value="PBP/GOBP"/>
</dbReference>
<organism evidence="2">
    <name type="scientific">Photinus pyralis</name>
    <name type="common">Common eastern firefly</name>
    <name type="synonym">Lampyris pyralis</name>
    <dbReference type="NCBI Taxonomy" id="7054"/>
    <lineage>
        <taxon>Eukaryota</taxon>
        <taxon>Metazoa</taxon>
        <taxon>Ecdysozoa</taxon>
        <taxon>Arthropoda</taxon>
        <taxon>Hexapoda</taxon>
        <taxon>Insecta</taxon>
        <taxon>Pterygota</taxon>
        <taxon>Neoptera</taxon>
        <taxon>Endopterygota</taxon>
        <taxon>Coleoptera</taxon>
        <taxon>Polyphaga</taxon>
        <taxon>Elateriformia</taxon>
        <taxon>Elateroidea</taxon>
        <taxon>Lampyridae</taxon>
        <taxon>Lampyrinae</taxon>
        <taxon>Photinus</taxon>
    </lineage>
</organism>
<name>A0A1Y1NK99_PHOPY</name>
<dbReference type="KEGG" id="ppyr:116167790"/>